<accession>D7FSP2</accession>
<dbReference type="Gene3D" id="3.80.10.10">
    <property type="entry name" value="Ribonuclease Inhibitor"/>
    <property type="match status" value="1"/>
</dbReference>
<dbReference type="InterPro" id="IPR032675">
    <property type="entry name" value="LRR_dom_sf"/>
</dbReference>
<evidence type="ECO:0000256" key="1">
    <source>
        <dbReference type="SAM" id="MobiDB-lite"/>
    </source>
</evidence>
<dbReference type="InParanoid" id="D7FSP2"/>
<sequence length="672" mass="73939">MAARALSKVVAQEATEGAVLKVGSSVTGIDDEEESSGGGSFANNLIDGMAEGVVLAAAWFTVRMICQVSYKAIKSYREGKREGNPNNPQLTGKEEEQAFFEVCGEGPLPWDPAGCSTAGMHGHSAEALRQQDDRLWIEELRRASDVSSRDNLRLLDEIKVVGDKIDNLPLEALYDKLRHSMKLLLEYQQNPRFRTAYETLQQAEAAAREVYTNEKSLVMNLSALRIRIVITYLHCPKHSQGQETSMNDKALDKEQCQLYITNALKQGTLETLCRSFLSSRDSEDSKLRERVAKDAVVAFDIILEVLASVYMLEPFTPSQGPLPKDVPDIVIHALSAYCQSGMGKSALYADLARSLKAWQDTPERQDKQALQALYSSTNGPKWACNEGWDTLLETPLSCLYGVTTEGGMVTKICLGANDLDGRLPPELGKLRFLQELSLPGNKLFGRIPKSLWELPSLRVVALHKNKFSATPPANFAPALPVPLSMEGAAGGAPKPPPRRRRCLAGKVEACHPGRIELYDGEWFTCSWKICNSGGLVFPRHTRLSRSSDEYSGIGGAEFVMVNPLRPGEEQVVSVMQQAPNHEAWCKDEWALVGEGLDFWDEDDAKAQTPTITVIMRGSGAEKSADMNANLPTLANTVFVAARQRHRSSTYSSGSSHRYSVSLEPPPPPYSFS</sequence>
<organism evidence="2 3">
    <name type="scientific">Ectocarpus siliculosus</name>
    <name type="common">Brown alga</name>
    <name type="synonym">Conferva siliculosa</name>
    <dbReference type="NCBI Taxonomy" id="2880"/>
    <lineage>
        <taxon>Eukaryota</taxon>
        <taxon>Sar</taxon>
        <taxon>Stramenopiles</taxon>
        <taxon>Ochrophyta</taxon>
        <taxon>PX clade</taxon>
        <taxon>Phaeophyceae</taxon>
        <taxon>Ectocarpales</taxon>
        <taxon>Ectocarpaceae</taxon>
        <taxon>Ectocarpus</taxon>
    </lineage>
</organism>
<evidence type="ECO:0000313" key="3">
    <source>
        <dbReference type="Proteomes" id="UP000002630"/>
    </source>
</evidence>
<keyword evidence="3" id="KW-1185">Reference proteome</keyword>
<feature type="compositionally biased region" description="Pro residues" evidence="1">
    <location>
        <begin position="663"/>
        <end position="672"/>
    </location>
</feature>
<name>D7FSP2_ECTSI</name>
<feature type="region of interest" description="Disordered" evidence="1">
    <location>
        <begin position="648"/>
        <end position="672"/>
    </location>
</feature>
<dbReference type="PANTHER" id="PTHR48010">
    <property type="entry name" value="OS05G0588300 PROTEIN"/>
    <property type="match status" value="1"/>
</dbReference>
<feature type="compositionally biased region" description="Low complexity" evidence="1">
    <location>
        <begin position="648"/>
        <end position="661"/>
    </location>
</feature>
<reference evidence="2 3" key="1">
    <citation type="journal article" date="2010" name="Nature">
        <title>The Ectocarpus genome and the independent evolution of multicellularity in brown algae.</title>
        <authorList>
            <person name="Cock J.M."/>
            <person name="Sterck L."/>
            <person name="Rouze P."/>
            <person name="Scornet D."/>
            <person name="Allen A.E."/>
            <person name="Amoutzias G."/>
            <person name="Anthouard V."/>
            <person name="Artiguenave F."/>
            <person name="Aury J.M."/>
            <person name="Badger J.H."/>
            <person name="Beszteri B."/>
            <person name="Billiau K."/>
            <person name="Bonnet E."/>
            <person name="Bothwell J.H."/>
            <person name="Bowler C."/>
            <person name="Boyen C."/>
            <person name="Brownlee C."/>
            <person name="Carrano C.J."/>
            <person name="Charrier B."/>
            <person name="Cho G.Y."/>
            <person name="Coelho S.M."/>
            <person name="Collen J."/>
            <person name="Corre E."/>
            <person name="Da Silva C."/>
            <person name="Delage L."/>
            <person name="Delaroque N."/>
            <person name="Dittami S.M."/>
            <person name="Doulbeau S."/>
            <person name="Elias M."/>
            <person name="Farnham G."/>
            <person name="Gachon C.M."/>
            <person name="Gschloessl B."/>
            <person name="Heesch S."/>
            <person name="Jabbari K."/>
            <person name="Jubin C."/>
            <person name="Kawai H."/>
            <person name="Kimura K."/>
            <person name="Kloareg B."/>
            <person name="Kupper F.C."/>
            <person name="Lang D."/>
            <person name="Le Bail A."/>
            <person name="Leblanc C."/>
            <person name="Lerouge P."/>
            <person name="Lohr M."/>
            <person name="Lopez P.J."/>
            <person name="Martens C."/>
            <person name="Maumus F."/>
            <person name="Michel G."/>
            <person name="Miranda-Saavedra D."/>
            <person name="Morales J."/>
            <person name="Moreau H."/>
            <person name="Motomura T."/>
            <person name="Nagasato C."/>
            <person name="Napoli C.A."/>
            <person name="Nelson D.R."/>
            <person name="Nyvall-Collen P."/>
            <person name="Peters A.F."/>
            <person name="Pommier C."/>
            <person name="Potin P."/>
            <person name="Poulain J."/>
            <person name="Quesneville H."/>
            <person name="Read B."/>
            <person name="Rensing S.A."/>
            <person name="Ritter A."/>
            <person name="Rousvoal S."/>
            <person name="Samanta M."/>
            <person name="Samson G."/>
            <person name="Schroeder D.C."/>
            <person name="Segurens B."/>
            <person name="Strittmatter M."/>
            <person name="Tonon T."/>
            <person name="Tregear J.W."/>
            <person name="Valentin K."/>
            <person name="von Dassow P."/>
            <person name="Yamagishi T."/>
            <person name="Van de Peer Y."/>
            <person name="Wincker P."/>
        </authorList>
    </citation>
    <scope>NUCLEOTIDE SEQUENCE [LARGE SCALE GENOMIC DNA]</scope>
    <source>
        <strain evidence="3">Ec32 / CCAP1310/4</strain>
    </source>
</reference>
<dbReference type="Proteomes" id="UP000002630">
    <property type="component" value="Linkage Group LG18"/>
</dbReference>
<dbReference type="PANTHER" id="PTHR48010:SF58">
    <property type="entry name" value="RECEPTOR PROTEIN KINASE-LIKE PROTEIN ZAR1"/>
    <property type="match status" value="1"/>
</dbReference>
<dbReference type="SUPFAM" id="SSF52058">
    <property type="entry name" value="L domain-like"/>
    <property type="match status" value="1"/>
</dbReference>
<dbReference type="EMBL" id="FN649743">
    <property type="protein sequence ID" value="CBJ31183.1"/>
    <property type="molecule type" value="Genomic_DNA"/>
</dbReference>
<dbReference type="OrthoDB" id="406235at2759"/>
<evidence type="ECO:0000313" key="2">
    <source>
        <dbReference type="EMBL" id="CBJ31183.1"/>
    </source>
</evidence>
<dbReference type="AlphaFoldDB" id="D7FSP2"/>
<dbReference type="InterPro" id="IPR013783">
    <property type="entry name" value="Ig-like_fold"/>
</dbReference>
<protein>
    <submittedName>
        <fullName evidence="2">Hypothetical leucine rich repeat protein</fullName>
    </submittedName>
</protein>
<dbReference type="EMBL" id="FN648417">
    <property type="protein sequence ID" value="CBJ31183.1"/>
    <property type="molecule type" value="Genomic_DNA"/>
</dbReference>
<dbReference type="InterPro" id="IPR050994">
    <property type="entry name" value="At_inactive_RLKs"/>
</dbReference>
<gene>
    <name evidence="2" type="ORF">Esi_0237_0027</name>
</gene>
<dbReference type="Gene3D" id="2.60.40.10">
    <property type="entry name" value="Immunoglobulins"/>
    <property type="match status" value="1"/>
</dbReference>
<proteinExistence type="predicted"/>
<dbReference type="STRING" id="2880.D7FSP2"/>